<keyword evidence="1 4" id="KW-0732">Signal</keyword>
<feature type="region of interest" description="Disordered" evidence="3">
    <location>
        <begin position="410"/>
        <end position="453"/>
    </location>
</feature>
<dbReference type="Pfam" id="PF25994">
    <property type="entry name" value="HH_AprE"/>
    <property type="match status" value="1"/>
</dbReference>
<reference evidence="7" key="1">
    <citation type="submission" date="2023-07" db="EMBL/GenBank/DDBJ databases">
        <title>Genomic Encyclopedia of Type Strains, Phase IV (KMG-IV): sequencing the most valuable type-strain genomes for metagenomic binning, comparative biology and taxonomic classification.</title>
        <authorList>
            <person name="Goeker M."/>
        </authorList>
    </citation>
    <scope>NUCLEOTIDE SEQUENCE</scope>
    <source>
        <strain evidence="7">DSM 19569</strain>
    </source>
</reference>
<evidence type="ECO:0000256" key="2">
    <source>
        <dbReference type="SAM" id="Coils"/>
    </source>
</evidence>
<dbReference type="InterPro" id="IPR058781">
    <property type="entry name" value="HH_AprE-like"/>
</dbReference>
<dbReference type="Proteomes" id="UP001223420">
    <property type="component" value="Unassembled WGS sequence"/>
</dbReference>
<dbReference type="PANTHER" id="PTHR33619:SF3">
    <property type="entry name" value="POLYSACCHARIDE EXPORT PROTEIN GFCE-RELATED"/>
    <property type="match status" value="1"/>
</dbReference>
<evidence type="ECO:0000259" key="6">
    <source>
        <dbReference type="Pfam" id="PF25994"/>
    </source>
</evidence>
<dbReference type="PANTHER" id="PTHR33619">
    <property type="entry name" value="POLYSACCHARIDE EXPORT PROTEIN GFCE-RELATED"/>
    <property type="match status" value="1"/>
</dbReference>
<feature type="chain" id="PRO_5042617534" evidence="4">
    <location>
        <begin position="20"/>
        <end position="453"/>
    </location>
</feature>
<dbReference type="InterPro" id="IPR003715">
    <property type="entry name" value="Poly_export_N"/>
</dbReference>
<feature type="domain" description="AprE-like long alpha-helical hairpin" evidence="6">
    <location>
        <begin position="164"/>
        <end position="347"/>
    </location>
</feature>
<organism evidence="7 8">
    <name type="scientific">Methylobacterium brachiatum</name>
    <dbReference type="NCBI Taxonomy" id="269660"/>
    <lineage>
        <taxon>Bacteria</taxon>
        <taxon>Pseudomonadati</taxon>
        <taxon>Pseudomonadota</taxon>
        <taxon>Alphaproteobacteria</taxon>
        <taxon>Hyphomicrobiales</taxon>
        <taxon>Methylobacteriaceae</taxon>
        <taxon>Methylobacterium</taxon>
    </lineage>
</organism>
<protein>
    <submittedName>
        <fullName evidence="7">Protein involved in polysaccharide export with SLBB domain</fullName>
    </submittedName>
</protein>
<proteinExistence type="predicted"/>
<sequence length="453" mass="48910">MYWRQIAASCVFVVASVLAAPAAEAPGRYLLGPQDRLTIRVYDLRRNTGEAYSWTALNGEFSVAADGTVSLPLIGQIKASGGTPTDLAEAIGTSLKQAADLAETPAASVEVAKYRPYYITGAVQQPGKFEYQPGLTVLQAVSTAEGLLRATDPRMVRREMVTTRGELRTLAAERIALAAKQARLDAEIAGTDTITFGEDLKANADKARADQAMRGEQLLFDTRRNAIKAEVAAIEQSMSSFRAEIGALENKSKSLDRQIELSRGELNLVNDLVAKGLTITPRKLAAEQSQAAFESNRLDVQVAMLRAQQSLTRAERDIIELRSRFRRDALAEASDTRLKLAQNDEKTLTAGRLSADAEAQTLGTAEDGSETLTPRYEVTRRVGDRSTTWLAQEDGQVEPGDVVRVTLVRNPGSRSGEAPQVAVPRRPSEGGNANRTGPASADAVRRAAESADR</sequence>
<evidence type="ECO:0000256" key="1">
    <source>
        <dbReference type="ARBA" id="ARBA00022729"/>
    </source>
</evidence>
<feature type="signal peptide" evidence="4">
    <location>
        <begin position="1"/>
        <end position="19"/>
    </location>
</feature>
<feature type="compositionally biased region" description="Basic and acidic residues" evidence="3">
    <location>
        <begin position="443"/>
        <end position="453"/>
    </location>
</feature>
<dbReference type="GO" id="GO:0015159">
    <property type="term" value="F:polysaccharide transmembrane transporter activity"/>
    <property type="evidence" value="ECO:0007669"/>
    <property type="project" value="InterPro"/>
</dbReference>
<dbReference type="Gene3D" id="3.30.1950.10">
    <property type="entry name" value="wza like domain"/>
    <property type="match status" value="1"/>
</dbReference>
<evidence type="ECO:0000256" key="3">
    <source>
        <dbReference type="SAM" id="MobiDB-lite"/>
    </source>
</evidence>
<gene>
    <name evidence="7" type="ORF">QO001_001092</name>
</gene>
<comment type="caution">
    <text evidence="7">The sequence shown here is derived from an EMBL/GenBank/DDBJ whole genome shotgun (WGS) entry which is preliminary data.</text>
</comment>
<name>A0AAJ1WT08_9HYPH</name>
<evidence type="ECO:0000313" key="8">
    <source>
        <dbReference type="Proteomes" id="UP001223420"/>
    </source>
</evidence>
<feature type="domain" description="Polysaccharide export protein N-terminal" evidence="5">
    <location>
        <begin position="24"/>
        <end position="111"/>
    </location>
</feature>
<dbReference type="Pfam" id="PF02563">
    <property type="entry name" value="Poly_export"/>
    <property type="match status" value="1"/>
</dbReference>
<dbReference type="RefSeq" id="WP_230365612.1">
    <property type="nucleotide sequence ID" value="NZ_JAJALK010000003.1"/>
</dbReference>
<evidence type="ECO:0000313" key="7">
    <source>
        <dbReference type="EMBL" id="MDQ0542174.1"/>
    </source>
</evidence>
<keyword evidence="2" id="KW-0175">Coiled coil</keyword>
<accession>A0AAJ1WT08</accession>
<evidence type="ECO:0000256" key="4">
    <source>
        <dbReference type="SAM" id="SignalP"/>
    </source>
</evidence>
<dbReference type="InterPro" id="IPR049712">
    <property type="entry name" value="Poly_export"/>
</dbReference>
<evidence type="ECO:0000259" key="5">
    <source>
        <dbReference type="Pfam" id="PF02563"/>
    </source>
</evidence>
<dbReference type="EMBL" id="JAUSWL010000002">
    <property type="protein sequence ID" value="MDQ0542174.1"/>
    <property type="molecule type" value="Genomic_DNA"/>
</dbReference>
<dbReference type="AlphaFoldDB" id="A0AAJ1WT08"/>
<feature type="coiled-coil region" evidence="2">
    <location>
        <begin position="231"/>
        <end position="258"/>
    </location>
</feature>
<dbReference type="Gene3D" id="3.10.560.10">
    <property type="entry name" value="Outer membrane lipoprotein wza domain like"/>
    <property type="match status" value="1"/>
</dbReference>